<dbReference type="Proteomes" id="UP000066124">
    <property type="component" value="Plasmid pHG3"/>
</dbReference>
<reference evidence="3" key="1">
    <citation type="journal article" date="2015" name="J. Biotechnol.">
        <title>Complete genome sequence of Haloferax gibbonsii strain ARA6, a potential producer of polyhydroxyalkanoates and halocins isolated from Araruama, Rio de Janeiro, Brasil.</title>
        <authorList>
            <person name="Pinto L.H."/>
            <person name="D'Alincourt Carvalho-Assef A.P."/>
            <person name="Vieira R.P."/>
            <person name="Clementino M.M."/>
            <person name="Albano R.M."/>
        </authorList>
    </citation>
    <scope>NUCLEOTIDE SEQUENCE [LARGE SCALE GENOMIC DNA]</scope>
    <source>
        <strain evidence="3">ARA6</strain>
        <plasmid evidence="3">Plasmid pHG3</plasmid>
    </source>
</reference>
<dbReference type="AlphaFoldDB" id="A0A0K1IZZ1"/>
<protein>
    <submittedName>
        <fullName evidence="2">Uncharacterized protein</fullName>
    </submittedName>
</protein>
<gene>
    <name evidence="2" type="ORF">ABY42_18810</name>
</gene>
<accession>A0A0K1IZZ1</accession>
<keyword evidence="1" id="KW-1133">Transmembrane helix</keyword>
<evidence type="ECO:0000313" key="2">
    <source>
        <dbReference type="EMBL" id="AKU09865.1"/>
    </source>
</evidence>
<sequence>MGQLACSQSAIHATKSSVQSDELALLVDKVVCAVLLFEFVFRRKNWICCRPDIVDSFLDSLENYTKHVIRIIRVDCIDRTLFLRLWWYVVVVVCVVCIWVAVPSTRPALTSPFLKILNIELPIQSKTDFESSSIHDVGIVTRLKSSNNTIFLSRREVLDGIDYREICESTTENSHPFFVEVICASHRG</sequence>
<feature type="transmembrane region" description="Helical" evidence="1">
    <location>
        <begin position="81"/>
        <end position="102"/>
    </location>
</feature>
<dbReference type="PATRIC" id="fig|35746.4.peg.4139"/>
<keyword evidence="1" id="KW-0472">Membrane</keyword>
<evidence type="ECO:0000256" key="1">
    <source>
        <dbReference type="SAM" id="Phobius"/>
    </source>
</evidence>
<name>A0A0K1IZZ1_HALGI</name>
<keyword evidence="2" id="KW-0614">Plasmid</keyword>
<organism evidence="2 3">
    <name type="scientific">Haloferax gibbonsii</name>
    <dbReference type="NCBI Taxonomy" id="35746"/>
    <lineage>
        <taxon>Archaea</taxon>
        <taxon>Methanobacteriati</taxon>
        <taxon>Methanobacteriota</taxon>
        <taxon>Stenosarchaea group</taxon>
        <taxon>Halobacteria</taxon>
        <taxon>Halobacteriales</taxon>
        <taxon>Haloferacaceae</taxon>
        <taxon>Haloferax</taxon>
    </lineage>
</organism>
<proteinExistence type="predicted"/>
<dbReference type="EMBL" id="CP011950">
    <property type="protein sequence ID" value="AKU09865.1"/>
    <property type="molecule type" value="Genomic_DNA"/>
</dbReference>
<geneLocation type="plasmid" evidence="2 3">
    <name>pHG3</name>
</geneLocation>
<keyword evidence="1" id="KW-0812">Transmembrane</keyword>
<dbReference type="KEGG" id="hgi:ABY42_18810"/>
<evidence type="ECO:0000313" key="3">
    <source>
        <dbReference type="Proteomes" id="UP000066124"/>
    </source>
</evidence>